<feature type="compositionally biased region" description="Polar residues" evidence="1">
    <location>
        <begin position="542"/>
        <end position="556"/>
    </location>
</feature>
<feature type="compositionally biased region" description="Polar residues" evidence="1">
    <location>
        <begin position="519"/>
        <end position="532"/>
    </location>
</feature>
<name>A0A1V8SFK7_9PEZI</name>
<feature type="compositionally biased region" description="Basic and acidic residues" evidence="1">
    <location>
        <begin position="384"/>
        <end position="409"/>
    </location>
</feature>
<dbReference type="Proteomes" id="UP000192596">
    <property type="component" value="Unassembled WGS sequence"/>
</dbReference>
<dbReference type="AlphaFoldDB" id="A0A1V8SFK7"/>
<dbReference type="EMBL" id="NAJO01000050">
    <property type="protein sequence ID" value="OQN97859.1"/>
    <property type="molecule type" value="Genomic_DNA"/>
</dbReference>
<evidence type="ECO:0000256" key="1">
    <source>
        <dbReference type="SAM" id="MobiDB-lite"/>
    </source>
</evidence>
<feature type="compositionally biased region" description="Polar residues" evidence="1">
    <location>
        <begin position="567"/>
        <end position="576"/>
    </location>
</feature>
<evidence type="ECO:0000313" key="2">
    <source>
        <dbReference type="EMBL" id="OQN97859.1"/>
    </source>
</evidence>
<feature type="compositionally biased region" description="Polar residues" evidence="1">
    <location>
        <begin position="437"/>
        <end position="447"/>
    </location>
</feature>
<feature type="region of interest" description="Disordered" evidence="1">
    <location>
        <begin position="156"/>
        <end position="186"/>
    </location>
</feature>
<accession>A0A1V8SFK7</accession>
<keyword evidence="3" id="KW-1185">Reference proteome</keyword>
<protein>
    <submittedName>
        <fullName evidence="2">Uncharacterized protein</fullName>
    </submittedName>
</protein>
<dbReference type="InParanoid" id="A0A1V8SFK7"/>
<reference evidence="3" key="1">
    <citation type="submission" date="2017-03" db="EMBL/GenBank/DDBJ databases">
        <title>Genomes of endolithic fungi from Antarctica.</title>
        <authorList>
            <person name="Coleine C."/>
            <person name="Masonjones S."/>
            <person name="Stajich J.E."/>
        </authorList>
    </citation>
    <scope>NUCLEOTIDE SEQUENCE [LARGE SCALE GENOMIC DNA]</scope>
    <source>
        <strain evidence="3">CCFEE 5527</strain>
    </source>
</reference>
<feature type="region of interest" description="Disordered" evidence="1">
    <location>
        <begin position="510"/>
        <end position="576"/>
    </location>
</feature>
<feature type="compositionally biased region" description="Polar residues" evidence="1">
    <location>
        <begin position="410"/>
        <end position="419"/>
    </location>
</feature>
<feature type="region of interest" description="Disordered" evidence="1">
    <location>
        <begin position="384"/>
        <end position="457"/>
    </location>
</feature>
<gene>
    <name evidence="2" type="ORF">B0A48_16169</name>
</gene>
<sequence length="612" mass="65847">MNPASIMTLPDTMLSQAQKLRSWTKGTQELLAQIRAEYDAELVCRSRWSQEMQQGSALSEPQKETLGRLLQRFKQVCTEFIDPGIDLVCIHRHQIASLSGNRQKFENYTSRQQQQAIFDDLHRILASLRSLNNAMETTVTSSRLAMSAPTNTLSLVTEQDHASTERQASAVQQSGAPSAADMAPPPYRQVEDVDAASALTGTSHIEALSSTPARPVVATAPTLDVPRAHGGSERVDSNFAQDVGPLPESATFDGWYGQMLAALPAAQAAASTIPPGAQIALQSSTVAASVLFGLATMKYARIAAEAARVSALANTRNAVTAERLAAAAEQSAAAAMQATLVAEANAVTAHDSLLIAQQSLALAQKEDARKEEIHILDVAHRRAEEDRKAAKHPFELDQLRRQAKGEYKDASTQTATPSFNPIEETQREAESSSSASQYTADGISQNKGKGPLRCPPKHAELSVRTEQAIAPTLDDNRQHSEIGDIVNKSDPAELSSGTMATFAPVLIKDPAPVVPGPDNASQSQPGTASPASLASPLRRRTTSLSGYTANASTRQTSVDDHSAETPGGTQSPRLSADNMNYWSRLRSLLPNYENQVAEYEMQPLKKRSSWSH</sequence>
<proteinExistence type="predicted"/>
<comment type="caution">
    <text evidence="2">The sequence shown here is derived from an EMBL/GenBank/DDBJ whole genome shotgun (WGS) entry which is preliminary data.</text>
</comment>
<feature type="compositionally biased region" description="Polar residues" evidence="1">
    <location>
        <begin position="165"/>
        <end position="176"/>
    </location>
</feature>
<evidence type="ECO:0000313" key="3">
    <source>
        <dbReference type="Proteomes" id="UP000192596"/>
    </source>
</evidence>
<organism evidence="2 3">
    <name type="scientific">Cryoendolithus antarcticus</name>
    <dbReference type="NCBI Taxonomy" id="1507870"/>
    <lineage>
        <taxon>Eukaryota</taxon>
        <taxon>Fungi</taxon>
        <taxon>Dikarya</taxon>
        <taxon>Ascomycota</taxon>
        <taxon>Pezizomycotina</taxon>
        <taxon>Dothideomycetes</taxon>
        <taxon>Dothideomycetidae</taxon>
        <taxon>Cladosporiales</taxon>
        <taxon>Cladosporiaceae</taxon>
        <taxon>Cryoendolithus</taxon>
    </lineage>
</organism>